<reference evidence="2" key="1">
    <citation type="journal article" date="2023" name="G3 (Bethesda)">
        <title>A reference genome for the long-term kleptoplast-retaining sea slug Elysia crispata morphotype clarki.</title>
        <authorList>
            <person name="Eastman K.E."/>
            <person name="Pendleton A.L."/>
            <person name="Shaikh M.A."/>
            <person name="Suttiyut T."/>
            <person name="Ogas R."/>
            <person name="Tomko P."/>
            <person name="Gavelis G."/>
            <person name="Widhalm J.R."/>
            <person name="Wisecaver J.H."/>
        </authorList>
    </citation>
    <scope>NUCLEOTIDE SEQUENCE</scope>
    <source>
        <strain evidence="2">ECLA1</strain>
    </source>
</reference>
<protein>
    <submittedName>
        <fullName evidence="2">Uncharacterized protein</fullName>
    </submittedName>
</protein>
<dbReference type="Proteomes" id="UP001283361">
    <property type="component" value="Unassembled WGS sequence"/>
</dbReference>
<accession>A0AAE0YG13</accession>
<feature type="compositionally biased region" description="Polar residues" evidence="1">
    <location>
        <begin position="1"/>
        <end position="10"/>
    </location>
</feature>
<proteinExistence type="predicted"/>
<name>A0AAE0YG13_9GAST</name>
<evidence type="ECO:0000313" key="2">
    <source>
        <dbReference type="EMBL" id="KAK3743458.1"/>
    </source>
</evidence>
<dbReference type="AlphaFoldDB" id="A0AAE0YG13"/>
<feature type="region of interest" description="Disordered" evidence="1">
    <location>
        <begin position="1"/>
        <end position="25"/>
    </location>
</feature>
<sequence length="144" mass="15409">MERNYLNGNASVPLEDYGATSSSKGREDDRMMIMAGDRDQLMHPMDTIQVEVSSGDEFFFVVVVASGNTAAAIAGGDGGGAAVNALPCAGTRLVRAVPVVPCQVWNPFYNGLVLILSPLSTALGFSELYIKVWINTCIHSQPER</sequence>
<comment type="caution">
    <text evidence="2">The sequence shown here is derived from an EMBL/GenBank/DDBJ whole genome shotgun (WGS) entry which is preliminary data.</text>
</comment>
<evidence type="ECO:0000313" key="3">
    <source>
        <dbReference type="Proteomes" id="UP001283361"/>
    </source>
</evidence>
<dbReference type="EMBL" id="JAWDGP010006306">
    <property type="protein sequence ID" value="KAK3743458.1"/>
    <property type="molecule type" value="Genomic_DNA"/>
</dbReference>
<keyword evidence="3" id="KW-1185">Reference proteome</keyword>
<evidence type="ECO:0000256" key="1">
    <source>
        <dbReference type="SAM" id="MobiDB-lite"/>
    </source>
</evidence>
<organism evidence="2 3">
    <name type="scientific">Elysia crispata</name>
    <name type="common">lettuce slug</name>
    <dbReference type="NCBI Taxonomy" id="231223"/>
    <lineage>
        <taxon>Eukaryota</taxon>
        <taxon>Metazoa</taxon>
        <taxon>Spiralia</taxon>
        <taxon>Lophotrochozoa</taxon>
        <taxon>Mollusca</taxon>
        <taxon>Gastropoda</taxon>
        <taxon>Heterobranchia</taxon>
        <taxon>Euthyneura</taxon>
        <taxon>Panpulmonata</taxon>
        <taxon>Sacoglossa</taxon>
        <taxon>Placobranchoidea</taxon>
        <taxon>Plakobranchidae</taxon>
        <taxon>Elysia</taxon>
    </lineage>
</organism>
<gene>
    <name evidence="2" type="ORF">RRG08_011302</name>
</gene>